<feature type="coiled-coil region" evidence="7">
    <location>
        <begin position="299"/>
        <end position="328"/>
    </location>
</feature>
<dbReference type="EMBL" id="CAJHNJ030000003">
    <property type="protein sequence ID" value="CAG9094623.1"/>
    <property type="molecule type" value="Genomic_DNA"/>
</dbReference>
<evidence type="ECO:0000256" key="5">
    <source>
        <dbReference type="ARBA" id="ARBA00023212"/>
    </source>
</evidence>
<reference evidence="11" key="1">
    <citation type="submission" date="2020-11" db="EMBL/GenBank/DDBJ databases">
        <authorList>
            <person name="Whiteford S."/>
        </authorList>
    </citation>
    <scope>NUCLEOTIDE SEQUENCE</scope>
</reference>
<protein>
    <submittedName>
        <fullName evidence="11">(diamondback moth) hypothetical protein</fullName>
    </submittedName>
</protein>
<evidence type="ECO:0000313" key="11">
    <source>
        <dbReference type="EMBL" id="CAG9094623.1"/>
    </source>
</evidence>
<keyword evidence="5" id="KW-0206">Cytoskeleton</keyword>
<feature type="domain" description="TPX2 central" evidence="10">
    <location>
        <begin position="138"/>
        <end position="201"/>
    </location>
</feature>
<keyword evidence="4" id="KW-0963">Cytoplasm</keyword>
<evidence type="ECO:0000259" key="10">
    <source>
        <dbReference type="Pfam" id="PF12214"/>
    </source>
</evidence>
<dbReference type="GO" id="GO:0005874">
    <property type="term" value="C:microtubule"/>
    <property type="evidence" value="ECO:0007669"/>
    <property type="project" value="InterPro"/>
</dbReference>
<evidence type="ECO:0000256" key="6">
    <source>
        <dbReference type="ARBA" id="ARBA00023242"/>
    </source>
</evidence>
<sequence>MEKRNVTNFRGESLTPNYKFHIKDEPVTPNNEEFGEHNNFDYSFDNDCGDMKKSLSMSDIAAIREDLMNLELQGNKEEVYHRYRRSTAHSHDQPQALSRTKFVSMAEAIYHFQRDTPGRFHSTRPSIFQAQGHAARLELTVPQSPMLLCKQRSRPLHIVSQKEKEEMEIEEIRKHKIKANPVPKSVIEGPHLPEVPKRPLTLLEPFNLTEIPKKIQSPEPVIKFKARQAPKHILEKPQIPAKPPVHVTKPLTPKFHYKPLQEQMQAFRNRQAKPVEKPAQKPVQRQGPIRPEPFSFEKRDEELKRLKEERIKRQIEEEKKQASQFKAHPLPGVVRKVMMKTAAKGCSSNASSENKENFKFEARPPVVLYKEPFKPVLKPIQIVKPTPFALTTEKRAAEREKFDKNLKEKEEEQEKLRQQKEKEAKEIEEKQMAAIRAKLVHHPKPLHVAEPFLPQRSEMPLTVPETPKFIRRLKQQ</sequence>
<gene>
    <name evidence="11" type="ORF">PLXY2_LOCUS1464</name>
</gene>
<evidence type="ECO:0000256" key="7">
    <source>
        <dbReference type="SAM" id="Coils"/>
    </source>
</evidence>
<evidence type="ECO:0000256" key="1">
    <source>
        <dbReference type="ARBA" id="ARBA00004123"/>
    </source>
</evidence>
<comment type="subcellular location">
    <subcellularLocation>
        <location evidence="2">Cytoplasm</location>
        <location evidence="2">Cytoskeleton</location>
        <location evidence="2">Spindle</location>
    </subcellularLocation>
    <subcellularLocation>
        <location evidence="1">Nucleus</location>
    </subcellularLocation>
</comment>
<evidence type="ECO:0000256" key="8">
    <source>
        <dbReference type="SAM" id="MobiDB-lite"/>
    </source>
</evidence>
<dbReference type="GO" id="GO:0005819">
    <property type="term" value="C:spindle"/>
    <property type="evidence" value="ECO:0007669"/>
    <property type="project" value="UniProtKB-SubCell"/>
</dbReference>
<comment type="caution">
    <text evidence="11">The sequence shown here is derived from an EMBL/GenBank/DDBJ whole genome shotgun (WGS) entry which is preliminary data.</text>
</comment>
<evidence type="ECO:0000256" key="3">
    <source>
        <dbReference type="ARBA" id="ARBA00005885"/>
    </source>
</evidence>
<dbReference type="AlphaFoldDB" id="A0A8S4DAK8"/>
<dbReference type="Pfam" id="PF06886">
    <property type="entry name" value="TPX2"/>
    <property type="match status" value="1"/>
</dbReference>
<dbReference type="InterPro" id="IPR027330">
    <property type="entry name" value="TPX2_central_dom"/>
</dbReference>
<keyword evidence="7" id="KW-0175">Coiled coil</keyword>
<dbReference type="PANTHER" id="PTHR14326:SF44">
    <property type="entry name" value="TARGETING PROTEIN FOR XKLP2"/>
    <property type="match status" value="1"/>
</dbReference>
<feature type="domain" description="TPX2 C-terminal" evidence="9">
    <location>
        <begin position="388"/>
        <end position="462"/>
    </location>
</feature>
<name>A0A8S4DAK8_PLUXY</name>
<comment type="similarity">
    <text evidence="3">Belongs to the TPX2 family.</text>
</comment>
<evidence type="ECO:0000256" key="2">
    <source>
        <dbReference type="ARBA" id="ARBA00004186"/>
    </source>
</evidence>
<evidence type="ECO:0000256" key="4">
    <source>
        <dbReference type="ARBA" id="ARBA00022490"/>
    </source>
</evidence>
<proteinExistence type="inferred from homology"/>
<dbReference type="InterPro" id="IPR027329">
    <property type="entry name" value="TPX2_C"/>
</dbReference>
<evidence type="ECO:0000259" key="9">
    <source>
        <dbReference type="Pfam" id="PF06886"/>
    </source>
</evidence>
<dbReference type="GO" id="GO:0060236">
    <property type="term" value="P:regulation of mitotic spindle organization"/>
    <property type="evidence" value="ECO:0007669"/>
    <property type="project" value="InterPro"/>
</dbReference>
<accession>A0A8S4DAK8</accession>
<keyword evidence="12" id="KW-1185">Reference proteome</keyword>
<organism evidence="11 12">
    <name type="scientific">Plutella xylostella</name>
    <name type="common">Diamondback moth</name>
    <name type="synonym">Plutella maculipennis</name>
    <dbReference type="NCBI Taxonomy" id="51655"/>
    <lineage>
        <taxon>Eukaryota</taxon>
        <taxon>Metazoa</taxon>
        <taxon>Ecdysozoa</taxon>
        <taxon>Arthropoda</taxon>
        <taxon>Hexapoda</taxon>
        <taxon>Insecta</taxon>
        <taxon>Pterygota</taxon>
        <taxon>Neoptera</taxon>
        <taxon>Endopterygota</taxon>
        <taxon>Lepidoptera</taxon>
        <taxon>Glossata</taxon>
        <taxon>Ditrysia</taxon>
        <taxon>Yponomeutoidea</taxon>
        <taxon>Plutellidae</taxon>
        <taxon>Plutella</taxon>
    </lineage>
</organism>
<dbReference type="InterPro" id="IPR009675">
    <property type="entry name" value="TPX2_fam"/>
</dbReference>
<feature type="region of interest" description="Disordered" evidence="8">
    <location>
        <begin position="401"/>
        <end position="429"/>
    </location>
</feature>
<keyword evidence="6" id="KW-0539">Nucleus</keyword>
<dbReference type="Proteomes" id="UP000653454">
    <property type="component" value="Unassembled WGS sequence"/>
</dbReference>
<dbReference type="GO" id="GO:0005634">
    <property type="term" value="C:nucleus"/>
    <property type="evidence" value="ECO:0007669"/>
    <property type="project" value="UniProtKB-SubCell"/>
</dbReference>
<dbReference type="Pfam" id="PF12214">
    <property type="entry name" value="TPX2_importin"/>
    <property type="match status" value="1"/>
</dbReference>
<feature type="region of interest" description="Disordered" evidence="8">
    <location>
        <begin position="273"/>
        <end position="293"/>
    </location>
</feature>
<dbReference type="PANTHER" id="PTHR14326">
    <property type="entry name" value="TARGETING PROTEIN FOR XKLP2"/>
    <property type="match status" value="1"/>
</dbReference>
<evidence type="ECO:0000313" key="12">
    <source>
        <dbReference type="Proteomes" id="UP000653454"/>
    </source>
</evidence>